<dbReference type="PROSITE" id="PS50106">
    <property type="entry name" value="PDZ"/>
    <property type="match status" value="1"/>
</dbReference>
<feature type="domain" description="PDZ" evidence="5">
    <location>
        <begin position="272"/>
        <end position="333"/>
    </location>
</feature>
<dbReference type="GO" id="GO:0006508">
    <property type="term" value="P:proteolysis"/>
    <property type="evidence" value="ECO:0007669"/>
    <property type="project" value="UniProtKB-KW"/>
</dbReference>
<evidence type="ECO:0000259" key="5">
    <source>
        <dbReference type="PROSITE" id="PS50106"/>
    </source>
</evidence>
<dbReference type="EC" id="3.4.21.107" evidence="6"/>
<dbReference type="GO" id="GO:0004252">
    <property type="term" value="F:serine-type endopeptidase activity"/>
    <property type="evidence" value="ECO:0007669"/>
    <property type="project" value="InterPro"/>
</dbReference>
<dbReference type="Pfam" id="PF13180">
    <property type="entry name" value="PDZ_2"/>
    <property type="match status" value="1"/>
</dbReference>
<name>A0A142BW34_9BACT</name>
<dbReference type="SMART" id="SM00228">
    <property type="entry name" value="PDZ"/>
    <property type="match status" value="1"/>
</dbReference>
<dbReference type="Gene3D" id="2.40.10.120">
    <property type="match status" value="1"/>
</dbReference>
<keyword evidence="3 6" id="KW-0378">Hydrolase</keyword>
<dbReference type="InterPro" id="IPR001478">
    <property type="entry name" value="PDZ"/>
</dbReference>
<dbReference type="InterPro" id="IPR009003">
    <property type="entry name" value="Peptidase_S1_PA"/>
</dbReference>
<dbReference type="InterPro" id="IPR001940">
    <property type="entry name" value="Peptidase_S1C"/>
</dbReference>
<proteinExistence type="inferred from homology"/>
<dbReference type="InterPro" id="IPR036034">
    <property type="entry name" value="PDZ_sf"/>
</dbReference>
<accession>A0A142BW34</accession>
<dbReference type="PRINTS" id="PR00834">
    <property type="entry name" value="PROTEASES2C"/>
</dbReference>
<dbReference type="SUPFAM" id="SSF50156">
    <property type="entry name" value="PDZ domain-like"/>
    <property type="match status" value="1"/>
</dbReference>
<sequence length="388" mass="41136">MHKAISPYGWPVAVGLLGALLLIELFPEWVGLPTSRVTVKQVAAQSVPSNAFSFADAVEIASPAVVNLFSSDHSSEAQAIELQVPYEELKHLHGQELPATKQPKSSLGSAVLISENGIMLTNNHVVANKQDIVVALKDGRTLQAKIIGSDPETDLAVIKVEATGLPAIVFGDSEKLRTGDGVLAIGNPYGVGQTVTYGIVSGTGRHHLGLNTYEDFIQTDAAINPGNSGGALVDMQGHLVGINTAIFSRGSGSQGIGFAIPAKLALEVMESIIQHGRMVRGWMGLEVKNIPLETQNDRQLRQGEGVIVSRVYDNSPAAKGGLEQGDIILSIDGVVANDGRASMNQVARIRPGETVVMEVLKQGVIQQLKIEIGVRPPVKSKTVYDQNA</sequence>
<evidence type="ECO:0000256" key="4">
    <source>
        <dbReference type="ARBA" id="ARBA00022825"/>
    </source>
</evidence>
<dbReference type="PANTHER" id="PTHR43343">
    <property type="entry name" value="PEPTIDASE S12"/>
    <property type="match status" value="1"/>
</dbReference>
<evidence type="ECO:0000256" key="2">
    <source>
        <dbReference type="ARBA" id="ARBA00022670"/>
    </source>
</evidence>
<keyword evidence="4" id="KW-0720">Serine protease</keyword>
<dbReference type="EMBL" id="KU736874">
    <property type="protein sequence ID" value="AMP42322.1"/>
    <property type="molecule type" value="Genomic_DNA"/>
</dbReference>
<dbReference type="SUPFAM" id="SSF50494">
    <property type="entry name" value="Trypsin-like serine proteases"/>
    <property type="match status" value="1"/>
</dbReference>
<keyword evidence="2 6" id="KW-0645">Protease</keyword>
<dbReference type="PANTHER" id="PTHR43343:SF3">
    <property type="entry name" value="PROTEASE DO-LIKE 8, CHLOROPLASTIC"/>
    <property type="match status" value="1"/>
</dbReference>
<gene>
    <name evidence="6" type="primary">degQ</name>
</gene>
<comment type="similarity">
    <text evidence="1">Belongs to the peptidase S1C family.</text>
</comment>
<evidence type="ECO:0000256" key="1">
    <source>
        <dbReference type="ARBA" id="ARBA00010541"/>
    </source>
</evidence>
<dbReference type="InterPro" id="IPR051201">
    <property type="entry name" value="Chloro_Bact_Ser_Proteases"/>
</dbReference>
<reference evidence="6" key="2">
    <citation type="submission" date="2016-02" db="EMBL/GenBank/DDBJ databases">
        <authorList>
            <person name="Wen L."/>
            <person name="He K."/>
            <person name="Yang H."/>
        </authorList>
    </citation>
    <scope>NUCLEOTIDE SEQUENCE</scope>
</reference>
<dbReference type="Pfam" id="PF13365">
    <property type="entry name" value="Trypsin_2"/>
    <property type="match status" value="1"/>
</dbReference>
<evidence type="ECO:0000256" key="3">
    <source>
        <dbReference type="ARBA" id="ARBA00022801"/>
    </source>
</evidence>
<dbReference type="Gene3D" id="2.30.42.10">
    <property type="match status" value="1"/>
</dbReference>
<organism evidence="6">
    <name type="scientific">uncultured bacterium IN-09</name>
    <dbReference type="NCBI Taxonomy" id="1805587"/>
    <lineage>
        <taxon>Bacteria</taxon>
        <taxon>environmental samples</taxon>
    </lineage>
</organism>
<reference evidence="6" key="1">
    <citation type="journal article" date="2016" name="Appl. Environ. Microbiol.">
        <title>Diversity of the Tetracycline Mobilome within a Chinese Pig Manure Sample.</title>
        <authorList>
            <person name="Leclercq S.O."/>
            <person name="Wang C."/>
            <person name="Zhu Y."/>
            <person name="Wu H."/>
            <person name="Du X."/>
            <person name="Liu Z."/>
            <person name="Feng J."/>
        </authorList>
    </citation>
    <scope>NUCLEOTIDE SEQUENCE</scope>
</reference>
<dbReference type="FunFam" id="2.40.10.10:FF:000001">
    <property type="entry name" value="Periplasmic serine protease DegS"/>
    <property type="match status" value="1"/>
</dbReference>
<protein>
    <submittedName>
        <fullName evidence="6">Periplasmic pH-dependent serine endoprotease DegQ</fullName>
        <ecNumber evidence="6">3.4.21.107</ecNumber>
    </submittedName>
</protein>
<evidence type="ECO:0000313" key="6">
    <source>
        <dbReference type="EMBL" id="AMP42322.1"/>
    </source>
</evidence>
<dbReference type="AlphaFoldDB" id="A0A142BW34"/>